<dbReference type="InterPro" id="IPR050249">
    <property type="entry name" value="Pseudomonas-type_ThrB"/>
</dbReference>
<sequence length="382" mass="42926">MTSSMVPPTAFPQVEQLMKIAGQFSSTAEVKSVSPLGNGNINSTFLVTVSPVEKSAAARFVLQRINQQVFHQPEQVIQNMVLLSEHLSTQAAELGCRWDTPQVLPTQQGKHFWLDENGEYWRAISFIEDAHVCETVENVAQAEAVGAGLAMFHRLISQMPVHKLADTLPGFHITPTYLAQYEQVLSQLTQLNQDSPPQADQTHYCLEFIKARKSWAHVLEKAKAAEHLQLRPIHGDPKVNNMMMGDNGAAVSLIDLDTLKPGLIHYDIGDCLRSSCNALGEETEDWQHVVFDAELAQAMLRGYLPIAKAFLTDADYEYLYDGIRLIAFELGLRFFTDYLAGNLYFKVRHPTHNLMRALVQFKLTESIEAQEGKLRHIIQALR</sequence>
<keyword evidence="2" id="KW-0418">Kinase</keyword>
<name>A0A0N8KMR8_9CYAN</name>
<organism evidence="2 3">
    <name type="scientific">Phormidesmis priestleyi Ana</name>
    <dbReference type="NCBI Taxonomy" id="1666911"/>
    <lineage>
        <taxon>Bacteria</taxon>
        <taxon>Bacillati</taxon>
        <taxon>Cyanobacteriota</taxon>
        <taxon>Cyanophyceae</taxon>
        <taxon>Leptolyngbyales</taxon>
        <taxon>Leptolyngbyaceae</taxon>
        <taxon>Phormidesmis</taxon>
    </lineage>
</organism>
<dbReference type="PATRIC" id="fig|1666911.3.peg.144"/>
<dbReference type="SUPFAM" id="SSF56112">
    <property type="entry name" value="Protein kinase-like (PK-like)"/>
    <property type="match status" value="1"/>
</dbReference>
<evidence type="ECO:0000259" key="1">
    <source>
        <dbReference type="Pfam" id="PF01636"/>
    </source>
</evidence>
<keyword evidence="2" id="KW-0808">Transferase</keyword>
<dbReference type="STRING" id="1666911.HLUCCA11_14460"/>
<dbReference type="PANTHER" id="PTHR21064">
    <property type="entry name" value="AMINOGLYCOSIDE PHOSPHOTRANSFERASE DOMAIN-CONTAINING PROTEIN-RELATED"/>
    <property type="match status" value="1"/>
</dbReference>
<accession>A0A0N8KMR8</accession>
<dbReference type="Pfam" id="PF01636">
    <property type="entry name" value="APH"/>
    <property type="match status" value="1"/>
</dbReference>
<evidence type="ECO:0000313" key="2">
    <source>
        <dbReference type="EMBL" id="KPQ34498.1"/>
    </source>
</evidence>
<dbReference type="Proteomes" id="UP000050465">
    <property type="component" value="Unassembled WGS sequence"/>
</dbReference>
<dbReference type="AlphaFoldDB" id="A0A0N8KMR8"/>
<proteinExistence type="predicted"/>
<dbReference type="Gene3D" id="3.90.1200.10">
    <property type="match status" value="1"/>
</dbReference>
<dbReference type="InterPro" id="IPR011009">
    <property type="entry name" value="Kinase-like_dom_sf"/>
</dbReference>
<evidence type="ECO:0000313" key="3">
    <source>
        <dbReference type="Proteomes" id="UP000050465"/>
    </source>
</evidence>
<feature type="domain" description="Aminoglycoside phosphotransferase" evidence="1">
    <location>
        <begin position="33"/>
        <end position="303"/>
    </location>
</feature>
<dbReference type="PANTHER" id="PTHR21064:SF5">
    <property type="entry name" value="SLR1880 PROTEIN"/>
    <property type="match status" value="1"/>
</dbReference>
<reference evidence="2 3" key="1">
    <citation type="submission" date="2015-09" db="EMBL/GenBank/DDBJ databases">
        <title>Identification and resolution of microdiversity through metagenomic sequencing of parallel consortia.</title>
        <authorList>
            <person name="Nelson W.C."/>
            <person name="Romine M.F."/>
            <person name="Lindemann S.R."/>
        </authorList>
    </citation>
    <scope>NUCLEOTIDE SEQUENCE [LARGE SCALE GENOMIC DNA]</scope>
    <source>
        <strain evidence="2">Ana</strain>
    </source>
</reference>
<dbReference type="GO" id="GO:0016301">
    <property type="term" value="F:kinase activity"/>
    <property type="evidence" value="ECO:0007669"/>
    <property type="project" value="UniProtKB-KW"/>
</dbReference>
<protein>
    <submittedName>
        <fullName evidence="2">Putative homoserine kinase type II (Protein kinase fold)</fullName>
    </submittedName>
</protein>
<comment type="caution">
    <text evidence="2">The sequence shown here is derived from an EMBL/GenBank/DDBJ whole genome shotgun (WGS) entry which is preliminary data.</text>
</comment>
<dbReference type="EMBL" id="LJZR01000019">
    <property type="protein sequence ID" value="KPQ34498.1"/>
    <property type="molecule type" value="Genomic_DNA"/>
</dbReference>
<dbReference type="InterPro" id="IPR002575">
    <property type="entry name" value="Aminoglycoside_PTrfase"/>
</dbReference>
<gene>
    <name evidence="2" type="ORF">HLUCCA11_14460</name>
</gene>